<evidence type="ECO:0000259" key="6">
    <source>
        <dbReference type="PROSITE" id="PS50893"/>
    </source>
</evidence>
<dbReference type="Gene3D" id="3.40.50.300">
    <property type="entry name" value="P-loop containing nucleotide triphosphate hydrolases"/>
    <property type="match status" value="1"/>
</dbReference>
<proteinExistence type="inferred from homology"/>
<evidence type="ECO:0000256" key="4">
    <source>
        <dbReference type="ARBA" id="ARBA00022840"/>
    </source>
</evidence>
<dbReference type="InterPro" id="IPR003439">
    <property type="entry name" value="ABC_transporter-like_ATP-bd"/>
</dbReference>
<dbReference type="KEGG" id="nou:Natoc_4166"/>
<dbReference type="InterPro" id="IPR003593">
    <property type="entry name" value="AAA+_ATPase"/>
</dbReference>
<feature type="domain" description="ABC transporter" evidence="6">
    <location>
        <begin position="3"/>
        <end position="232"/>
    </location>
</feature>
<dbReference type="Proteomes" id="UP000010878">
    <property type="component" value="Plasmid 2"/>
</dbReference>
<dbReference type="GO" id="GO:0005524">
    <property type="term" value="F:ATP binding"/>
    <property type="evidence" value="ECO:0007669"/>
    <property type="project" value="UniProtKB-KW"/>
</dbReference>
<comment type="similarity">
    <text evidence="1">Belongs to the ABC transporter superfamily.</text>
</comment>
<organism evidence="7 8">
    <name type="scientific">Natronococcus occultus SP4</name>
    <dbReference type="NCBI Taxonomy" id="694430"/>
    <lineage>
        <taxon>Archaea</taxon>
        <taxon>Methanobacteriati</taxon>
        <taxon>Methanobacteriota</taxon>
        <taxon>Stenosarchaea group</taxon>
        <taxon>Halobacteria</taxon>
        <taxon>Halobacteriales</taxon>
        <taxon>Natrialbaceae</taxon>
        <taxon>Natronococcus</taxon>
    </lineage>
</organism>
<keyword evidence="7" id="KW-0614">Plasmid</keyword>
<dbReference type="PANTHER" id="PTHR43335">
    <property type="entry name" value="ABC TRANSPORTER, ATP-BINDING PROTEIN"/>
    <property type="match status" value="1"/>
</dbReference>
<sequence>MQITITDLHKRYGDVVALDGPSFEIPSGSTFGVLGTNGAGKTTLFELLVGHDSPDAGRIEVGGIDVERAGHRVRERVAFLPEHAGFPPSMTGREVLSVHARIRGLGVRKERIDDTLEIVGLTDAADRAVEGYSNGMGRRLGLASALLAEPPVLVLDEPTAGLDPRGVATFHEIIERLDRETDATVVLSSHVLSEVERLCDAVAVLEDGELRAVGAVDELRAAGDGVTVTVRPASERDRTRVLETAGEYGEVTNSGGEIAVVCEREDALALSGALESDLIDRFEVREPGLEAAFHEALAAGEDESEGDSVTTGTNDGGAVDEPTETAEVNAR</sequence>
<dbReference type="OrthoDB" id="87732at2157"/>
<dbReference type="CDD" id="cd03230">
    <property type="entry name" value="ABC_DR_subfamily_A"/>
    <property type="match status" value="1"/>
</dbReference>
<keyword evidence="3" id="KW-0547">Nucleotide-binding</keyword>
<evidence type="ECO:0000313" key="7">
    <source>
        <dbReference type="EMBL" id="AGB39871.1"/>
    </source>
</evidence>
<geneLocation type="plasmid" evidence="7">
    <name>2</name>
</geneLocation>
<evidence type="ECO:0000313" key="8">
    <source>
        <dbReference type="Proteomes" id="UP000010878"/>
    </source>
</evidence>
<keyword evidence="2" id="KW-0813">Transport</keyword>
<keyword evidence="4" id="KW-0067">ATP-binding</keyword>
<dbReference type="GeneID" id="14405893"/>
<evidence type="ECO:0000256" key="3">
    <source>
        <dbReference type="ARBA" id="ARBA00022741"/>
    </source>
</evidence>
<dbReference type="SMART" id="SM00382">
    <property type="entry name" value="AAA"/>
    <property type="match status" value="1"/>
</dbReference>
<reference evidence="7 8" key="1">
    <citation type="submission" date="2012-11" db="EMBL/GenBank/DDBJ databases">
        <title>FINISHED of Natronococcus occultus SP4, DSM 3396.</title>
        <authorList>
            <consortium name="DOE Joint Genome Institute"/>
            <person name="Eisen J."/>
            <person name="Huntemann M."/>
            <person name="Wei C.-L."/>
            <person name="Han J."/>
            <person name="Detter J.C."/>
            <person name="Han C."/>
            <person name="Tapia R."/>
            <person name="Chen A."/>
            <person name="Kyrpides N."/>
            <person name="Mavromatis K."/>
            <person name="Markowitz V."/>
            <person name="Szeto E."/>
            <person name="Ivanova N."/>
            <person name="Mikhailova N."/>
            <person name="Ovchinnikova G."/>
            <person name="Pagani I."/>
            <person name="Pati A."/>
            <person name="Goodwin L."/>
            <person name="Nordberg H.P."/>
            <person name="Cantor M.N."/>
            <person name="Hua S.X."/>
            <person name="Woyke T."/>
            <person name="Eisen J."/>
            <person name="Klenk H.-P."/>
            <person name="Klenk H.-P."/>
        </authorList>
    </citation>
    <scope>NUCLEOTIDE SEQUENCE [LARGE SCALE GENOMIC DNA]</scope>
    <source>
        <strain evidence="7 8">SP4</strain>
        <plasmid evidence="8">Plasmid 2</plasmid>
    </source>
</reference>
<dbReference type="GO" id="GO:0016887">
    <property type="term" value="F:ATP hydrolysis activity"/>
    <property type="evidence" value="ECO:0007669"/>
    <property type="project" value="InterPro"/>
</dbReference>
<evidence type="ECO:0000256" key="5">
    <source>
        <dbReference type="SAM" id="MobiDB-lite"/>
    </source>
</evidence>
<dbReference type="Pfam" id="PF00005">
    <property type="entry name" value="ABC_tran"/>
    <property type="match status" value="1"/>
</dbReference>
<accession>L0K4D4</accession>
<dbReference type="SUPFAM" id="SSF52540">
    <property type="entry name" value="P-loop containing nucleoside triphosphate hydrolases"/>
    <property type="match status" value="1"/>
</dbReference>
<gene>
    <name evidence="7" type="ORF">Natoc_4166</name>
</gene>
<keyword evidence="8" id="KW-1185">Reference proteome</keyword>
<dbReference type="PROSITE" id="PS50893">
    <property type="entry name" value="ABC_TRANSPORTER_2"/>
    <property type="match status" value="1"/>
</dbReference>
<feature type="region of interest" description="Disordered" evidence="5">
    <location>
        <begin position="297"/>
        <end position="331"/>
    </location>
</feature>
<dbReference type="AlphaFoldDB" id="L0K4D4"/>
<name>L0K4D4_9EURY</name>
<dbReference type="InterPro" id="IPR027417">
    <property type="entry name" value="P-loop_NTPase"/>
</dbReference>
<evidence type="ECO:0000256" key="1">
    <source>
        <dbReference type="ARBA" id="ARBA00005417"/>
    </source>
</evidence>
<dbReference type="RefSeq" id="WP_015323302.1">
    <property type="nucleotide sequence ID" value="NC_019976.1"/>
</dbReference>
<dbReference type="EMBL" id="CP003931">
    <property type="protein sequence ID" value="AGB39871.1"/>
    <property type="molecule type" value="Genomic_DNA"/>
</dbReference>
<dbReference type="HOGENOM" id="CLU_000604_1_2_2"/>
<evidence type="ECO:0000256" key="2">
    <source>
        <dbReference type="ARBA" id="ARBA00022448"/>
    </source>
</evidence>
<protein>
    <submittedName>
        <fullName evidence="7">ABC-type multidrug transport system, ATPase component</fullName>
    </submittedName>
</protein>